<proteinExistence type="inferred from homology"/>
<dbReference type="EMBL" id="CP007243">
    <property type="protein sequence ID" value="AIA30332.1"/>
    <property type="molecule type" value="Genomic_DNA"/>
</dbReference>
<comment type="similarity">
    <text evidence="1">Belongs to the polyphosphate kinase 2 (PPK2) family. Class I subfamily.</text>
</comment>
<evidence type="ECO:0000256" key="3">
    <source>
        <dbReference type="ARBA" id="ARBA00022777"/>
    </source>
</evidence>
<dbReference type="Proteomes" id="UP000027059">
    <property type="component" value="Chromosome"/>
</dbReference>
<dbReference type="KEGG" id="lfp:Y981_04785"/>
<organism evidence="5 6">
    <name type="scientific">Leptospirillum ferriphilum YSK</name>
    <dbReference type="NCBI Taxonomy" id="1441628"/>
    <lineage>
        <taxon>Bacteria</taxon>
        <taxon>Pseudomonadati</taxon>
        <taxon>Nitrospirota</taxon>
        <taxon>Nitrospiria</taxon>
        <taxon>Nitrospirales</taxon>
        <taxon>Nitrospiraceae</taxon>
        <taxon>Leptospirillum</taxon>
    </lineage>
</organism>
<accession>A0A059XYP7</accession>
<evidence type="ECO:0000256" key="2">
    <source>
        <dbReference type="ARBA" id="ARBA00022679"/>
    </source>
</evidence>
<gene>
    <name evidence="5" type="ORF">Y981_04785</name>
</gene>
<keyword evidence="2" id="KW-0808">Transferase</keyword>
<dbReference type="GO" id="GO:0006797">
    <property type="term" value="P:polyphosphate metabolic process"/>
    <property type="evidence" value="ECO:0007669"/>
    <property type="project" value="InterPro"/>
</dbReference>
<dbReference type="OrthoDB" id="9775224at2"/>
<dbReference type="InterPro" id="IPR016898">
    <property type="entry name" value="Polyphosphate_phosphotransfera"/>
</dbReference>
<dbReference type="Pfam" id="PF03976">
    <property type="entry name" value="PPK2"/>
    <property type="match status" value="1"/>
</dbReference>
<sequence length="278" mass="32522">MTDKREETSFGLKYRIKPNSKFRLSDIPPDCSDPFKGKGGKEKADRLVVKNLEQIGELQNVLYASKKASLLIVLQGIDAAGKDGTIKHVLSGVNPQGCYVRSFKVPTEEEKLHDVLWRVHRYTPERGVIGIFNRSHYEEVLVARVHKLKPKGVWQKHYEQFNAFEKMLSDNGTIILKFFLSVSQEEQLKRIEERLTRPDKKWKYSSSDLVEREYWDDYQKAYEDMINKCSTEYAPWFIIPSDKKWFRNCLISSILCDTLKNLDLKYPEPEKETLTLKH</sequence>
<dbReference type="InterPro" id="IPR022300">
    <property type="entry name" value="PPK2-rel_1"/>
</dbReference>
<feature type="domain" description="Polyphosphate kinase-2-related" evidence="4">
    <location>
        <begin position="48"/>
        <end position="262"/>
    </location>
</feature>
<reference evidence="6" key="1">
    <citation type="submission" date="2014-02" db="EMBL/GenBank/DDBJ databases">
        <title>Complete genome sequence and comparative genomic analysis of the nitrogen-fixing bacterium Leptospirillum ferriphilum YSK.</title>
        <authorList>
            <person name="Guo X."/>
            <person name="Yin H."/>
            <person name="Liang Y."/>
            <person name="Hu Q."/>
            <person name="Ma L."/>
            <person name="Xiao Y."/>
            <person name="Zhang X."/>
            <person name="Qiu G."/>
            <person name="Liu X."/>
        </authorList>
    </citation>
    <scope>NUCLEOTIDE SEQUENCE [LARGE SCALE GENOMIC DNA]</scope>
    <source>
        <strain evidence="6">YSK</strain>
    </source>
</reference>
<dbReference type="AlphaFoldDB" id="A0A059XYP7"/>
<dbReference type="InterPro" id="IPR027417">
    <property type="entry name" value="P-loop_NTPase"/>
</dbReference>
<dbReference type="PANTHER" id="PTHR34383:SF3">
    <property type="entry name" value="POLYPHOSPHATE:AMP PHOSPHOTRANSFERASE"/>
    <property type="match status" value="1"/>
</dbReference>
<dbReference type="PANTHER" id="PTHR34383">
    <property type="entry name" value="POLYPHOSPHATE:AMP PHOSPHOTRANSFERASE-RELATED"/>
    <property type="match status" value="1"/>
</dbReference>
<dbReference type="PIRSF" id="PIRSF028756">
    <property type="entry name" value="PPK2_prd"/>
    <property type="match status" value="1"/>
</dbReference>
<reference evidence="5 6" key="2">
    <citation type="journal article" date="2015" name="Biomed. Res. Int.">
        <title>Effects of Arsenite Resistance on the Growth and Functional Gene Expression of Leptospirillum ferriphilum and Acidithiobacillus thiooxidans in Pure Culture and Coculture.</title>
        <authorList>
            <person name="Jiang H."/>
            <person name="Liang Y."/>
            <person name="Yin H."/>
            <person name="Xiao Y."/>
            <person name="Guo X."/>
            <person name="Xu Y."/>
            <person name="Hu Q."/>
            <person name="Liu H."/>
            <person name="Liu X."/>
        </authorList>
    </citation>
    <scope>NUCLEOTIDE SEQUENCE [LARGE SCALE GENOMIC DNA]</scope>
    <source>
        <strain evidence="5 6">YSK</strain>
    </source>
</reference>
<evidence type="ECO:0000313" key="6">
    <source>
        <dbReference type="Proteomes" id="UP000027059"/>
    </source>
</evidence>
<name>A0A059XYP7_9BACT</name>
<evidence type="ECO:0000259" key="4">
    <source>
        <dbReference type="Pfam" id="PF03976"/>
    </source>
</evidence>
<protein>
    <submittedName>
        <fullName evidence="5">Polyphosphate kinase</fullName>
    </submittedName>
</protein>
<dbReference type="Gene3D" id="3.40.50.300">
    <property type="entry name" value="P-loop containing nucleotide triphosphate hydrolases"/>
    <property type="match status" value="1"/>
</dbReference>
<dbReference type="RefSeq" id="WP_014960790.1">
    <property type="nucleotide sequence ID" value="NZ_CP007243.1"/>
</dbReference>
<dbReference type="SUPFAM" id="SSF52540">
    <property type="entry name" value="P-loop containing nucleoside triphosphate hydrolases"/>
    <property type="match status" value="1"/>
</dbReference>
<evidence type="ECO:0000256" key="1">
    <source>
        <dbReference type="ARBA" id="ARBA00009924"/>
    </source>
</evidence>
<evidence type="ECO:0000313" key="5">
    <source>
        <dbReference type="EMBL" id="AIA30332.1"/>
    </source>
</evidence>
<dbReference type="InterPro" id="IPR022488">
    <property type="entry name" value="PPK2-related"/>
</dbReference>
<dbReference type="NCBIfam" id="TIGR03709">
    <property type="entry name" value="PPK2_rel_1"/>
    <property type="match status" value="1"/>
</dbReference>
<dbReference type="GO" id="GO:0008976">
    <property type="term" value="F:polyphosphate kinase activity"/>
    <property type="evidence" value="ECO:0007669"/>
    <property type="project" value="InterPro"/>
</dbReference>
<dbReference type="HOGENOM" id="CLU_048699_1_0_0"/>
<keyword evidence="6" id="KW-1185">Reference proteome</keyword>
<keyword evidence="3 5" id="KW-0418">Kinase</keyword>